<reference evidence="2 3" key="1">
    <citation type="submission" date="2017-04" db="EMBL/GenBank/DDBJ databases">
        <title>Draft genome sequence of Zooshikella ganghwensis VG4 isolated from Red Sea sediments.</title>
        <authorList>
            <person name="Rehman Z."/>
            <person name="Alam I."/>
            <person name="Kamau A."/>
            <person name="Bajic V."/>
            <person name="Leiknes T."/>
        </authorList>
    </citation>
    <scope>NUCLEOTIDE SEQUENCE [LARGE SCALE GENOMIC DNA]</scope>
    <source>
        <strain evidence="2 3">VG4</strain>
    </source>
</reference>
<protein>
    <submittedName>
        <fullName evidence="2">HDOD domain-containing protein</fullName>
    </submittedName>
</protein>
<evidence type="ECO:0000313" key="2">
    <source>
        <dbReference type="EMBL" id="RDH44257.1"/>
    </source>
</evidence>
<dbReference type="RefSeq" id="WP_094787447.1">
    <property type="nucleotide sequence ID" value="NZ_NDXW01000001.1"/>
</dbReference>
<dbReference type="PANTHER" id="PTHR33525:SF3">
    <property type="entry name" value="RIBONUCLEASE Y"/>
    <property type="match status" value="1"/>
</dbReference>
<keyword evidence="3" id="KW-1185">Reference proteome</keyword>
<dbReference type="InterPro" id="IPR013976">
    <property type="entry name" value="HDOD"/>
</dbReference>
<sequence>MAGFQSIPEEIEKRARDQHFKLPVFNRVAIKLQKTIASNSNMAQVEKLILKDPALASEVLRVANSAMFSGLTKLESIQQALVRLGTEQVLNIVMVTSQKQIFKAKHPILNKIMLKLWQHASASAGGCQWVAIKSGYKKIKDQAFLIGLLHDLGSLVILKVLDEIFQENDAIQLTESVIIELINTLHTQYGSQVMESWELPPLFCQISRVHHQEHFDPKNILLIITRLVDYACAKSGVGVNTQPELVLAALPEVKLLGIKDVYLAELEIQLEDFVEAFS</sequence>
<proteinExistence type="predicted"/>
<comment type="caution">
    <text evidence="2">The sequence shown here is derived from an EMBL/GenBank/DDBJ whole genome shotgun (WGS) entry which is preliminary data.</text>
</comment>
<name>A0A4P9VP39_9GAMM</name>
<organism evidence="2 3">
    <name type="scientific">Zooshikella ganghwensis</name>
    <dbReference type="NCBI Taxonomy" id="202772"/>
    <lineage>
        <taxon>Bacteria</taxon>
        <taxon>Pseudomonadati</taxon>
        <taxon>Pseudomonadota</taxon>
        <taxon>Gammaproteobacteria</taxon>
        <taxon>Oceanospirillales</taxon>
        <taxon>Zooshikellaceae</taxon>
        <taxon>Zooshikella</taxon>
    </lineage>
</organism>
<dbReference type="PANTHER" id="PTHR33525">
    <property type="match status" value="1"/>
</dbReference>
<dbReference type="Proteomes" id="UP000257039">
    <property type="component" value="Unassembled WGS sequence"/>
</dbReference>
<dbReference type="SUPFAM" id="SSF109604">
    <property type="entry name" value="HD-domain/PDEase-like"/>
    <property type="match status" value="1"/>
</dbReference>
<dbReference type="PROSITE" id="PS51833">
    <property type="entry name" value="HDOD"/>
    <property type="match status" value="1"/>
</dbReference>
<dbReference type="EMBL" id="NDXW01000001">
    <property type="protein sequence ID" value="RDH44257.1"/>
    <property type="molecule type" value="Genomic_DNA"/>
</dbReference>
<evidence type="ECO:0000259" key="1">
    <source>
        <dbReference type="PROSITE" id="PS51833"/>
    </source>
</evidence>
<gene>
    <name evidence="2" type="ORF">B9G39_12815</name>
</gene>
<evidence type="ECO:0000313" key="3">
    <source>
        <dbReference type="Proteomes" id="UP000257039"/>
    </source>
</evidence>
<feature type="domain" description="HDOD" evidence="1">
    <location>
        <begin position="22"/>
        <end position="213"/>
    </location>
</feature>
<accession>A0A4P9VP39</accession>
<dbReference type="Gene3D" id="1.10.3210.10">
    <property type="entry name" value="Hypothetical protein af1432"/>
    <property type="match status" value="1"/>
</dbReference>
<dbReference type="Pfam" id="PF08668">
    <property type="entry name" value="HDOD"/>
    <property type="match status" value="1"/>
</dbReference>
<dbReference type="AlphaFoldDB" id="A0A4P9VP39"/>
<dbReference type="InterPro" id="IPR052340">
    <property type="entry name" value="RNase_Y/CdgJ"/>
</dbReference>